<feature type="repeat" description="Pumilio" evidence="7">
    <location>
        <begin position="379"/>
        <end position="414"/>
    </location>
</feature>
<dbReference type="AlphaFoldDB" id="A0AAE9WAS7"/>
<name>A0AAE9WAS7_9SCHI</name>
<dbReference type="RefSeq" id="XP_056036781.1">
    <property type="nucleotide sequence ID" value="XM_056180532.1"/>
</dbReference>
<dbReference type="GO" id="GO:0000288">
    <property type="term" value="P:nuclear-transcribed mRNA catabolic process, deadenylation-dependent decay"/>
    <property type="evidence" value="ECO:0007669"/>
    <property type="project" value="TreeGrafter"/>
</dbReference>
<dbReference type="InterPro" id="IPR016024">
    <property type="entry name" value="ARM-type_fold"/>
</dbReference>
<dbReference type="Proteomes" id="UP001212411">
    <property type="component" value="Chromosome 1"/>
</dbReference>
<evidence type="ECO:0000256" key="6">
    <source>
        <dbReference type="ARBA" id="ARBA00081811"/>
    </source>
</evidence>
<protein>
    <recommendedName>
        <fullName evidence="6">Pumilio homology domain family member 3</fullName>
    </recommendedName>
</protein>
<dbReference type="PROSITE" id="PS50302">
    <property type="entry name" value="PUM"/>
    <property type="match status" value="7"/>
</dbReference>
<accession>A0AAE9WAS7</accession>
<sequence length="716" mass="80596">MYATVKSNAKASDGVNENAPFHFSSGYANGRPSLISNGSPRENKLSSLSPYSQSSGSDDHSDHSSSFFNPFPSFHKLSLNQETTDECSLNNAHPFRNKHLPKPPLSSLTNLQDPVFPHYLGKAEPPFHPKSFVDLNSRSSALSQDTSTPSKVNLYGQLGSDSGVRFPHSLQNSVPPLQADFGRTLSSGISQTPSCGILPRHTRARSDFWKPVNRRAVRHMSHSSVGDMTNISQTAPLSGTLPNHKEKLDVNYLSPPNLVNETNSVSVTSPTLASDISPTAKSDRTCVPLLPNQSFFPVSKSTVKRNMSDSARPYVTVSPDFPPADGFDNISFDDKATPYSTSSVDDQLPKENHGPSYFSQSKLLHVFHNNKKKRFELSDILGNVVLFSSDQFGSRFIQQKLATCTDEEKSAVFKEIISSNCLQLMMDIFGNYVIQKFLEYGTDEQKQLLVSRIKGHTFILAVHMYGCRVVQKAIEHISTEQQIGIISELDGHVLECVCDQNGNHVIQKSIECIDSERLVFIFEALRPQIHVLSAHPYGCRVIQRIIEKFSYKRQIIIKDLLPYSLQLTQGQYGNYVVQHIMKEGTNKDKKFVFNLIAKNLLYLSCHKFASNVVERCISYISEDDRAFIIQKVLTEKVDNVSILMLMMKDKYANYVVQRLLEASNDKERELLISYIYPHISALKKYTYGKHLIMSVERYRLKSRTDNSKETKHEKSD</sequence>
<feature type="repeat" description="Pumilio" evidence="7">
    <location>
        <begin position="595"/>
        <end position="630"/>
    </location>
</feature>
<reference evidence="10 11" key="1">
    <citation type="journal article" date="2023" name="G3 (Bethesda)">
        <title>A high-quality reference genome for the fission yeast Schizosaccharomyces osmophilus.</title>
        <authorList>
            <person name="Jia G.S."/>
            <person name="Zhang W.C."/>
            <person name="Liang Y."/>
            <person name="Liu X.H."/>
            <person name="Rhind N."/>
            <person name="Pidoux A."/>
            <person name="Brysch-Herzberg M."/>
            <person name="Du L.L."/>
        </authorList>
    </citation>
    <scope>NUCLEOTIDE SEQUENCE [LARGE SCALE GENOMIC DNA]</scope>
    <source>
        <strain evidence="10 11">CBS 15793</strain>
    </source>
</reference>
<feature type="domain" description="PUM-HD" evidence="9">
    <location>
        <begin position="359"/>
        <end position="699"/>
    </location>
</feature>
<feature type="repeat" description="Pumilio" evidence="7">
    <location>
        <begin position="415"/>
        <end position="451"/>
    </location>
</feature>
<gene>
    <name evidence="10" type="primary">puf3</name>
    <name evidence="10" type="ORF">SOMG_01739</name>
</gene>
<evidence type="ECO:0000313" key="11">
    <source>
        <dbReference type="Proteomes" id="UP001212411"/>
    </source>
</evidence>
<evidence type="ECO:0000259" key="9">
    <source>
        <dbReference type="PROSITE" id="PS50303"/>
    </source>
</evidence>
<dbReference type="EMBL" id="CP115611">
    <property type="protein sequence ID" value="WBW72538.1"/>
    <property type="molecule type" value="Genomic_DNA"/>
</dbReference>
<feature type="repeat" description="Pumilio" evidence="7">
    <location>
        <begin position="488"/>
        <end position="523"/>
    </location>
</feature>
<evidence type="ECO:0000256" key="1">
    <source>
        <dbReference type="ARBA" id="ARBA00004496"/>
    </source>
</evidence>
<evidence type="ECO:0000256" key="7">
    <source>
        <dbReference type="PROSITE-ProRule" id="PRU00317"/>
    </source>
</evidence>
<evidence type="ECO:0000256" key="5">
    <source>
        <dbReference type="ARBA" id="ARBA00060736"/>
    </source>
</evidence>
<dbReference type="GeneID" id="80875221"/>
<feature type="repeat" description="Pumilio" evidence="7">
    <location>
        <begin position="636"/>
        <end position="673"/>
    </location>
</feature>
<dbReference type="GO" id="GO:0003730">
    <property type="term" value="F:mRNA 3'-UTR binding"/>
    <property type="evidence" value="ECO:0007669"/>
    <property type="project" value="TreeGrafter"/>
</dbReference>
<dbReference type="InterPro" id="IPR011989">
    <property type="entry name" value="ARM-like"/>
</dbReference>
<dbReference type="SUPFAM" id="SSF48371">
    <property type="entry name" value="ARM repeat"/>
    <property type="match status" value="1"/>
</dbReference>
<dbReference type="InterPro" id="IPR033712">
    <property type="entry name" value="Pumilio_RNA-bd"/>
</dbReference>
<dbReference type="PROSITE" id="PS50303">
    <property type="entry name" value="PUM_HD"/>
    <property type="match status" value="1"/>
</dbReference>
<dbReference type="GO" id="GO:0005737">
    <property type="term" value="C:cytoplasm"/>
    <property type="evidence" value="ECO:0007669"/>
    <property type="project" value="UniProtKB-SubCell"/>
</dbReference>
<evidence type="ECO:0000256" key="3">
    <source>
        <dbReference type="ARBA" id="ARBA00022737"/>
    </source>
</evidence>
<evidence type="ECO:0000256" key="2">
    <source>
        <dbReference type="ARBA" id="ARBA00022490"/>
    </source>
</evidence>
<dbReference type="CDD" id="cd07920">
    <property type="entry name" value="Pumilio"/>
    <property type="match status" value="1"/>
</dbReference>
<feature type="region of interest" description="Disordered" evidence="8">
    <location>
        <begin position="1"/>
        <end position="65"/>
    </location>
</feature>
<evidence type="ECO:0000313" key="10">
    <source>
        <dbReference type="EMBL" id="WBW72538.1"/>
    </source>
</evidence>
<dbReference type="SMART" id="SM00025">
    <property type="entry name" value="Pumilio"/>
    <property type="match status" value="8"/>
</dbReference>
<dbReference type="InterPro" id="IPR033133">
    <property type="entry name" value="PUM-HD"/>
</dbReference>
<comment type="similarity">
    <text evidence="5">Belongs to the PUF3 family.</text>
</comment>
<keyword evidence="11" id="KW-1185">Reference proteome</keyword>
<comment type="subcellular location">
    <subcellularLocation>
        <location evidence="1">Cytoplasm</location>
    </subcellularLocation>
</comment>
<evidence type="ECO:0000256" key="4">
    <source>
        <dbReference type="ARBA" id="ARBA00022884"/>
    </source>
</evidence>
<dbReference type="PANTHER" id="PTHR12537">
    <property type="entry name" value="RNA BINDING PROTEIN PUMILIO-RELATED"/>
    <property type="match status" value="1"/>
</dbReference>
<proteinExistence type="inferred from homology"/>
<dbReference type="FunFam" id="1.25.10.10:FF:000004">
    <property type="entry name" value="Pumilio homolog 1 isoform 2"/>
    <property type="match status" value="1"/>
</dbReference>
<feature type="compositionally biased region" description="Polar residues" evidence="8">
    <location>
        <begin position="1"/>
        <end position="10"/>
    </location>
</feature>
<keyword evidence="2" id="KW-0963">Cytoplasm</keyword>
<keyword evidence="3" id="KW-0677">Repeat</keyword>
<keyword evidence="4" id="KW-0694">RNA-binding</keyword>
<dbReference type="PANTHER" id="PTHR12537:SF12">
    <property type="entry name" value="MATERNAL PROTEIN PUMILIO"/>
    <property type="match status" value="1"/>
</dbReference>
<dbReference type="InterPro" id="IPR001313">
    <property type="entry name" value="Pumilio_RNA-bd_rpt"/>
</dbReference>
<organism evidence="10 11">
    <name type="scientific">Schizosaccharomyces osmophilus</name>
    <dbReference type="NCBI Taxonomy" id="2545709"/>
    <lineage>
        <taxon>Eukaryota</taxon>
        <taxon>Fungi</taxon>
        <taxon>Dikarya</taxon>
        <taxon>Ascomycota</taxon>
        <taxon>Taphrinomycotina</taxon>
        <taxon>Schizosaccharomycetes</taxon>
        <taxon>Schizosaccharomycetales</taxon>
        <taxon>Schizosaccharomycetaceae</taxon>
        <taxon>Schizosaccharomyces</taxon>
    </lineage>
</organism>
<feature type="compositionally biased region" description="Low complexity" evidence="8">
    <location>
        <begin position="46"/>
        <end position="56"/>
    </location>
</feature>
<dbReference type="Gene3D" id="1.25.10.10">
    <property type="entry name" value="Leucine-rich Repeat Variant"/>
    <property type="match status" value="1"/>
</dbReference>
<dbReference type="KEGG" id="som:SOMG_01739"/>
<evidence type="ECO:0000256" key="8">
    <source>
        <dbReference type="SAM" id="MobiDB-lite"/>
    </source>
</evidence>
<feature type="repeat" description="Pumilio" evidence="7">
    <location>
        <begin position="559"/>
        <end position="594"/>
    </location>
</feature>
<dbReference type="Pfam" id="PF00806">
    <property type="entry name" value="PUF"/>
    <property type="match status" value="8"/>
</dbReference>
<feature type="repeat" description="Pumilio" evidence="7">
    <location>
        <begin position="452"/>
        <end position="487"/>
    </location>
</feature>